<proteinExistence type="predicted"/>
<evidence type="ECO:0000256" key="2">
    <source>
        <dbReference type="SAM" id="SignalP"/>
    </source>
</evidence>
<name>A0A2T2NE95_CORCC</name>
<feature type="chain" id="PRO_5015511051" evidence="2">
    <location>
        <begin position="25"/>
        <end position="391"/>
    </location>
</feature>
<gene>
    <name evidence="3" type="ORF">BS50DRAFT_88235</name>
</gene>
<evidence type="ECO:0000313" key="3">
    <source>
        <dbReference type="EMBL" id="PSN63763.1"/>
    </source>
</evidence>
<feature type="signal peptide" evidence="2">
    <location>
        <begin position="1"/>
        <end position="24"/>
    </location>
</feature>
<keyword evidence="2" id="KW-0732">Signal</keyword>
<dbReference type="GO" id="GO:0008237">
    <property type="term" value="F:metallopeptidase activity"/>
    <property type="evidence" value="ECO:0007669"/>
    <property type="project" value="InterPro"/>
</dbReference>
<evidence type="ECO:0000256" key="1">
    <source>
        <dbReference type="SAM" id="Phobius"/>
    </source>
</evidence>
<dbReference type="AlphaFoldDB" id="A0A2T2NE95"/>
<dbReference type="SUPFAM" id="SSF55486">
    <property type="entry name" value="Metalloproteases ('zincins'), catalytic domain"/>
    <property type="match status" value="1"/>
</dbReference>
<dbReference type="InterPro" id="IPR024079">
    <property type="entry name" value="MetalloPept_cat_dom_sf"/>
</dbReference>
<dbReference type="Gene3D" id="3.40.390.10">
    <property type="entry name" value="Collagenase (Catalytic Domain)"/>
    <property type="match status" value="1"/>
</dbReference>
<feature type="transmembrane region" description="Helical" evidence="1">
    <location>
        <begin position="369"/>
        <end position="390"/>
    </location>
</feature>
<keyword evidence="1" id="KW-0472">Membrane</keyword>
<dbReference type="Proteomes" id="UP000240883">
    <property type="component" value="Unassembled WGS sequence"/>
</dbReference>
<keyword evidence="1" id="KW-1133">Transmembrane helix</keyword>
<keyword evidence="1" id="KW-0812">Transmembrane</keyword>
<reference evidence="3 4" key="1">
    <citation type="journal article" date="2018" name="Front. Microbiol.">
        <title>Genome-Wide Analysis of Corynespora cassiicola Leaf Fall Disease Putative Effectors.</title>
        <authorList>
            <person name="Lopez D."/>
            <person name="Ribeiro S."/>
            <person name="Label P."/>
            <person name="Fumanal B."/>
            <person name="Venisse J.S."/>
            <person name="Kohler A."/>
            <person name="de Oliveira R.R."/>
            <person name="Labutti K."/>
            <person name="Lipzen A."/>
            <person name="Lail K."/>
            <person name="Bauer D."/>
            <person name="Ohm R.A."/>
            <person name="Barry K.W."/>
            <person name="Spatafora J."/>
            <person name="Grigoriev I.V."/>
            <person name="Martin F.M."/>
            <person name="Pujade-Renaud V."/>
        </authorList>
    </citation>
    <scope>NUCLEOTIDE SEQUENCE [LARGE SCALE GENOMIC DNA]</scope>
    <source>
        <strain evidence="3 4">Philippines</strain>
    </source>
</reference>
<evidence type="ECO:0000313" key="4">
    <source>
        <dbReference type="Proteomes" id="UP000240883"/>
    </source>
</evidence>
<accession>A0A2T2NE95</accession>
<keyword evidence="4" id="KW-1185">Reference proteome</keyword>
<sequence>MLTLQTLLSLPVFVSTTLVAHALASPSPGGFIDSDNKGSAPPFAAVLTGGDGCNAEDLEAIRDGFEEMTRLFRAALPVNWEGEAELEFFGRPDRISNYTAMIESNLRRAAQYGNLKGDATVNPDIHVRCDDPNSLCDEGNKREGKHVAYNIGNDPHINFCKRYFGLDALDDTVDKEAQNMTTNLELMNYYNRATAWARMVMHIAAVGTAIVERVVAGAISNSSAEWVTEKHEGTMNTSVLAGVKNEHPETDGPNDISTLKYAYGAMRAKLLGVLSTQEPYDAANNAENYALFAQARYVMEQKGFFPNLPVMDFGSDFHVLANEQLQEGERKRYAFFDMTDVSERRPGMEVIGAPLSSSASALHRTRAPWAGPSAFALLWAVACSITLLIIR</sequence>
<dbReference type="OrthoDB" id="1896086at2759"/>
<organism evidence="3 4">
    <name type="scientific">Corynespora cassiicola Philippines</name>
    <dbReference type="NCBI Taxonomy" id="1448308"/>
    <lineage>
        <taxon>Eukaryota</taxon>
        <taxon>Fungi</taxon>
        <taxon>Dikarya</taxon>
        <taxon>Ascomycota</taxon>
        <taxon>Pezizomycotina</taxon>
        <taxon>Dothideomycetes</taxon>
        <taxon>Pleosporomycetidae</taxon>
        <taxon>Pleosporales</taxon>
        <taxon>Corynesporascaceae</taxon>
        <taxon>Corynespora</taxon>
    </lineage>
</organism>
<protein>
    <submittedName>
        <fullName evidence="3">Uncharacterized protein</fullName>
    </submittedName>
</protein>
<dbReference type="STRING" id="1448308.A0A2T2NE95"/>
<dbReference type="EMBL" id="KZ678139">
    <property type="protein sequence ID" value="PSN63763.1"/>
    <property type="molecule type" value="Genomic_DNA"/>
</dbReference>